<dbReference type="PATRIC" id="fig|707241.3.peg.4013"/>
<organism evidence="2 3">
    <name type="scientific">Sinorhizobium meliloti (strain SM11)</name>
    <dbReference type="NCBI Taxonomy" id="707241"/>
    <lineage>
        <taxon>Bacteria</taxon>
        <taxon>Pseudomonadati</taxon>
        <taxon>Pseudomonadota</taxon>
        <taxon>Alphaproteobacteria</taxon>
        <taxon>Hyphomicrobiales</taxon>
        <taxon>Rhizobiaceae</taxon>
        <taxon>Sinorhizobium/Ensifer group</taxon>
        <taxon>Sinorhizobium</taxon>
    </lineage>
</organism>
<accession>F7X5A6</accession>
<evidence type="ECO:0000313" key="3">
    <source>
        <dbReference type="Proteomes" id="UP000009045"/>
    </source>
</evidence>
<dbReference type="Proteomes" id="UP000009045">
    <property type="component" value="Chromosome"/>
</dbReference>
<gene>
    <name evidence="2" type="ordered locus">SM11_chr3844</name>
</gene>
<reference evidence="2 3" key="1">
    <citation type="journal article" date="2011" name="J. Biotechnol.">
        <title>The complete genome sequence of the dominant Sinorhizobium meliloti field isolate SM11 extends the S. meliloti pan-genome.</title>
        <authorList>
            <person name="Schneiker-Bekel S."/>
            <person name="Wibberg D."/>
            <person name="Bekel T."/>
            <person name="Blom J."/>
            <person name="Linke B."/>
            <person name="Neuweger H."/>
            <person name="Stiens M."/>
            <person name="Vorholter F.J."/>
            <person name="Weidner S."/>
            <person name="Goesmann A."/>
            <person name="Puhler A."/>
            <person name="Schluter A."/>
        </authorList>
    </citation>
    <scope>NUCLEOTIDE SEQUENCE [LARGE SCALE GENOMIC DNA]</scope>
    <source>
        <strain evidence="2 3">SM11</strain>
    </source>
</reference>
<evidence type="ECO:0000313" key="2">
    <source>
        <dbReference type="EMBL" id="AEH81071.1"/>
    </source>
</evidence>
<dbReference type="AlphaFoldDB" id="F7X5A6"/>
<proteinExistence type="predicted"/>
<dbReference type="EMBL" id="CP001830">
    <property type="protein sequence ID" value="AEH81071.1"/>
    <property type="molecule type" value="Genomic_DNA"/>
</dbReference>
<dbReference type="HOGENOM" id="CLU_3103864_0_0_5"/>
<feature type="region of interest" description="Disordered" evidence="1">
    <location>
        <begin position="1"/>
        <end position="31"/>
    </location>
</feature>
<sequence>MTVSTSGNSGIGRVPSSFIHRTRPRERHAIPMTPPIAYIPLHPAAGRLSLR</sequence>
<dbReference type="KEGG" id="smx:SM11_chr3844"/>
<protein>
    <submittedName>
        <fullName evidence="2">Uncharacterized protein</fullName>
    </submittedName>
</protein>
<evidence type="ECO:0000256" key="1">
    <source>
        <dbReference type="SAM" id="MobiDB-lite"/>
    </source>
</evidence>
<name>F7X5A6_SINMM</name>